<dbReference type="AlphaFoldDB" id="A0A9J6BAK2"/>
<dbReference type="SUPFAM" id="SSF82109">
    <property type="entry name" value="MIR domain"/>
    <property type="match status" value="2"/>
</dbReference>
<evidence type="ECO:0000256" key="14">
    <source>
        <dbReference type="ARBA" id="ARBA00023286"/>
    </source>
</evidence>
<evidence type="ECO:0000256" key="2">
    <source>
        <dbReference type="ARBA" id="ARBA00009453"/>
    </source>
</evidence>
<evidence type="ECO:0000256" key="10">
    <source>
        <dbReference type="ARBA" id="ARBA00022989"/>
    </source>
</evidence>
<keyword evidence="3 16" id="KW-0813">Transport</keyword>
<dbReference type="SUPFAM" id="SSF52058">
    <property type="entry name" value="L domain-like"/>
    <property type="match status" value="1"/>
</dbReference>
<evidence type="ECO:0000256" key="4">
    <source>
        <dbReference type="ARBA" id="ARBA00022568"/>
    </source>
</evidence>
<dbReference type="InterPro" id="IPR000493">
    <property type="entry name" value="InsP3_rcpt"/>
</dbReference>
<keyword evidence="6" id="KW-0812">Transmembrane</keyword>
<dbReference type="PANTHER" id="PTHR13715">
    <property type="entry name" value="RYANODINE RECEPTOR AND IP3 RECEPTOR"/>
    <property type="match status" value="1"/>
</dbReference>
<name>A0A9J6BAK2_POLVA</name>
<dbReference type="PRINTS" id="PR00779">
    <property type="entry name" value="INSP3RECEPTR"/>
</dbReference>
<dbReference type="Pfam" id="PF02815">
    <property type="entry name" value="MIR"/>
    <property type="match status" value="1"/>
</dbReference>
<keyword evidence="9 16" id="KW-0106">Calcium</keyword>
<dbReference type="SMART" id="SM00472">
    <property type="entry name" value="MIR"/>
    <property type="match status" value="4"/>
</dbReference>
<keyword evidence="7" id="KW-0677">Repeat</keyword>
<organism evidence="18 19">
    <name type="scientific">Polypedilum vanderplanki</name>
    <name type="common">Sleeping chironomid midge</name>
    <dbReference type="NCBI Taxonomy" id="319348"/>
    <lineage>
        <taxon>Eukaryota</taxon>
        <taxon>Metazoa</taxon>
        <taxon>Ecdysozoa</taxon>
        <taxon>Arthropoda</taxon>
        <taxon>Hexapoda</taxon>
        <taxon>Insecta</taxon>
        <taxon>Pterygota</taxon>
        <taxon>Neoptera</taxon>
        <taxon>Endopterygota</taxon>
        <taxon>Diptera</taxon>
        <taxon>Nematocera</taxon>
        <taxon>Chironomoidea</taxon>
        <taxon>Chironomidae</taxon>
        <taxon>Chironominae</taxon>
        <taxon>Polypedilum</taxon>
        <taxon>Polypedilum</taxon>
    </lineage>
</organism>
<keyword evidence="10" id="KW-1133">Transmembrane helix</keyword>
<dbReference type="GO" id="GO:0005509">
    <property type="term" value="F:calcium ion binding"/>
    <property type="evidence" value="ECO:0007669"/>
    <property type="project" value="TreeGrafter"/>
</dbReference>
<dbReference type="Pfam" id="PF08709">
    <property type="entry name" value="Ins145_P3_rec"/>
    <property type="match status" value="1"/>
</dbReference>
<evidence type="ECO:0000256" key="15">
    <source>
        <dbReference type="ARBA" id="ARBA00023303"/>
    </source>
</evidence>
<evidence type="ECO:0000256" key="12">
    <source>
        <dbReference type="ARBA" id="ARBA00023136"/>
    </source>
</evidence>
<evidence type="ECO:0000259" key="17">
    <source>
        <dbReference type="PROSITE" id="PS50919"/>
    </source>
</evidence>
<dbReference type="PROSITE" id="PS50919">
    <property type="entry name" value="MIR"/>
    <property type="match status" value="3"/>
</dbReference>
<keyword evidence="19" id="KW-1185">Reference proteome</keyword>
<dbReference type="Pfam" id="PF01365">
    <property type="entry name" value="RYDR_ITPR"/>
    <property type="match status" value="1"/>
</dbReference>
<dbReference type="Proteomes" id="UP001107558">
    <property type="component" value="Chromosome 4"/>
</dbReference>
<keyword evidence="12 16" id="KW-0472">Membrane</keyword>
<dbReference type="GO" id="GO:0005886">
    <property type="term" value="C:plasma membrane"/>
    <property type="evidence" value="ECO:0007669"/>
    <property type="project" value="TreeGrafter"/>
</dbReference>
<evidence type="ECO:0000313" key="18">
    <source>
        <dbReference type="EMBL" id="KAG5666905.1"/>
    </source>
</evidence>
<dbReference type="CDD" id="cd23277">
    <property type="entry name" value="beta-trefoil_MIR_ITPR"/>
    <property type="match status" value="1"/>
</dbReference>
<dbReference type="GO" id="GO:0016529">
    <property type="term" value="C:sarcoplasmic reticulum"/>
    <property type="evidence" value="ECO:0007669"/>
    <property type="project" value="TreeGrafter"/>
</dbReference>
<keyword evidence="14 16" id="KW-1071">Ligand-gated ion channel</keyword>
<evidence type="ECO:0000256" key="16">
    <source>
        <dbReference type="RuleBase" id="RU368044"/>
    </source>
</evidence>
<comment type="domain">
    <text evidence="16">The receptor contains a calcium channel in its C-terminal extremity. Its large N-terminal cytoplasmic region has the ligand-binding site in the N-terminus and modulatory sites in the middle portion immediately upstream of the channel region.</text>
</comment>
<dbReference type="GO" id="GO:0051209">
    <property type="term" value="P:release of sequestered calcium ion into cytosol"/>
    <property type="evidence" value="ECO:0007669"/>
    <property type="project" value="UniProtKB-UniRule"/>
</dbReference>
<evidence type="ECO:0000256" key="1">
    <source>
        <dbReference type="ARBA" id="ARBA00004477"/>
    </source>
</evidence>
<dbReference type="InterPro" id="IPR015925">
    <property type="entry name" value="Ryanodine_IP3_receptor"/>
</dbReference>
<dbReference type="InterPro" id="IPR014821">
    <property type="entry name" value="Ins145_P3_rcpt"/>
</dbReference>
<dbReference type="InterPro" id="IPR032675">
    <property type="entry name" value="LRR_dom_sf"/>
</dbReference>
<dbReference type="GO" id="GO:0035091">
    <property type="term" value="F:phosphatidylinositol binding"/>
    <property type="evidence" value="ECO:0007669"/>
    <property type="project" value="TreeGrafter"/>
</dbReference>
<dbReference type="GO" id="GO:0005220">
    <property type="term" value="F:inositol 1,4,5-trisphosphate-gated calcium channel activity"/>
    <property type="evidence" value="ECO:0007669"/>
    <property type="project" value="UniProtKB-UniRule"/>
</dbReference>
<proteinExistence type="inferred from homology"/>
<protein>
    <recommendedName>
        <fullName evidence="16">Inositol 1,4,5-trisphosphate receptor</fullName>
    </recommendedName>
</protein>
<dbReference type="Gene3D" id="3.80.10.10">
    <property type="entry name" value="Ribonuclease Inhibitor"/>
    <property type="match status" value="1"/>
</dbReference>
<sequence length="1210" mass="138268">MIIECRYMTALSWVEGGVFGECDTSPTHNNSKFYNYYTLENELSNTYVCMVTYFPSVLESNVRVEGKVGSYCKDMYDLHVKGLVFDCSTDDMSNQEMKFMPFGIENHFGELELLRISYCGLTKIEQSDLKPFGNLKILQLDGNALEIIPGDLLKFNRKLNMISFLSNDIYSVNPETFDGLELNSLTFNGNICIRRSFKTVNDTLRELKLNCPSGGRSPMYKTVTTVFCLVDDRTVVCPEAGDLSNPPKKFRDCLLKICPMNRYSAQKQFWKTAKQSNTSTTDASLIKRLHHAAEIEKKQNETENKKLLGTVVQYGAVIQMLHMKSNKFLTVNKRLPSLLEKNAMRVYLDANGNEGSWFYIMPFYKLRSTGDNVVVGDKVILKPVNANQQNLHVASNYELPDNPGCKEVNVLNSSTSWKITLFMEHRENSDDILKGGDVVRLFHAEQEKFLTMDEYKKQQHVFLRTTGRTSATAATSSKALWEIEVVQHDPCRGGAGHWNSLYRFKHLATGFYLAAELDGDPGYQDSYRLVSVPFSTDIASVFELDPTTMTRSDSLVPQSSYVRMRHLTTNTWVHATSMPIDIDEDKPVMSKVGCSHVKEDKEAFAVIPVSPVEVRDLDFANDACKVLQAMSQKLSAGTISHNERKALITLLQDVVYFIGDLENAQNKSEALELTISNPNRDRQKLLREQYILKQLFGILQGPFQSSNDQPAFLSIDELGDPKNAPYKYIFRLCYRILRLSQQDYRKNQEYIAKHFGLMQKQIGYDILAEDTITALLHNNRKLLEKHITPAEIMVFVGLVRRNMVSWESRFLDYLSDLCVSNKKAIAVTQELICKSVLSAKNSDILIETKIMSSKDYWQAVNEDDDFDDDNRKGKEVVLVWNNGKNLKSISQIGRGAKLNIQSDIALLDYYRHQLNLFSNMCLNRQYLALNNLTPHLDIDLILRCMSDEQVPYDLRASFCRLMQNLHVDRDPQEPVTPVKYARLWSEIPAIMSIYDYDFKKSPDSNKEQVRARFNTTIAFVENYLCNVVNKMWLFSDEDQNKLTFEVVKLARDLIYFGFYSFSDLLRLTRTLLSILDCVSEGDIVIDVQNVDVDSEGGVLRSIGNMGAIMTELTLGVHKQMPTIQRSKSVSQIMKEYPLVMDTKLKIIEILQFILDVRLDYRISCLLSIFKREFDESESISSETVAMRQKNIDLESIGSQAEGIFDYKKVS</sequence>
<comment type="similarity">
    <text evidence="2 16">Belongs to the InsP3 receptor family.</text>
</comment>
<evidence type="ECO:0000256" key="6">
    <source>
        <dbReference type="ARBA" id="ARBA00022692"/>
    </source>
</evidence>
<keyword evidence="13 16" id="KW-0675">Receptor</keyword>
<reference evidence="18" key="1">
    <citation type="submission" date="2021-03" db="EMBL/GenBank/DDBJ databases">
        <title>Chromosome level genome of the anhydrobiotic midge Polypedilum vanderplanki.</title>
        <authorList>
            <person name="Yoshida Y."/>
            <person name="Kikawada T."/>
            <person name="Gusev O."/>
        </authorList>
    </citation>
    <scope>NUCLEOTIDE SEQUENCE</scope>
    <source>
        <strain evidence="18">NIAS01</strain>
        <tissue evidence="18">Whole body or cell culture</tissue>
    </source>
</reference>
<comment type="function">
    <text evidence="16">Receptor for inositol 1,4,5-trisphosphate, a second messenger that mediates the release of intracellular calcium.</text>
</comment>
<keyword evidence="15 16" id="KW-0407">Ion channel</keyword>
<dbReference type="GO" id="GO:0005789">
    <property type="term" value="C:endoplasmic reticulum membrane"/>
    <property type="evidence" value="ECO:0007669"/>
    <property type="project" value="UniProtKB-SubCell"/>
</dbReference>
<dbReference type="InterPro" id="IPR016093">
    <property type="entry name" value="MIR_motif"/>
</dbReference>
<comment type="subunit">
    <text evidence="16">Homotetramer.</text>
</comment>
<dbReference type="GO" id="GO:0030667">
    <property type="term" value="C:secretory granule membrane"/>
    <property type="evidence" value="ECO:0007669"/>
    <property type="project" value="TreeGrafter"/>
</dbReference>
<keyword evidence="5 16" id="KW-0107">Calcium channel</keyword>
<dbReference type="InterPro" id="IPR035910">
    <property type="entry name" value="RyR/IP3R_RIH_dom_sf"/>
</dbReference>
<comment type="caution">
    <text evidence="18">The sequence shown here is derived from an EMBL/GenBank/DDBJ whole genome shotgun (WGS) entry which is preliminary data.</text>
</comment>
<evidence type="ECO:0000256" key="11">
    <source>
        <dbReference type="ARBA" id="ARBA00023065"/>
    </source>
</evidence>
<keyword evidence="8 16" id="KW-0256">Endoplasmic reticulum</keyword>
<dbReference type="OrthoDB" id="76898at2759"/>
<dbReference type="PANTHER" id="PTHR13715:SF102">
    <property type="entry name" value="INOSITOL 1,4,5-TRISPHOSPHATE RECEPTOR"/>
    <property type="match status" value="1"/>
</dbReference>
<evidence type="ECO:0000256" key="3">
    <source>
        <dbReference type="ARBA" id="ARBA00022448"/>
    </source>
</evidence>
<evidence type="ECO:0000313" key="19">
    <source>
        <dbReference type="Proteomes" id="UP001107558"/>
    </source>
</evidence>
<accession>A0A9J6BAK2</accession>
<feature type="domain" description="MIR" evidence="17">
    <location>
        <begin position="430"/>
        <end position="486"/>
    </location>
</feature>
<feature type="domain" description="MIR" evidence="17">
    <location>
        <begin position="309"/>
        <end position="363"/>
    </location>
</feature>
<evidence type="ECO:0000256" key="13">
    <source>
        <dbReference type="ARBA" id="ARBA00023170"/>
    </source>
</evidence>
<keyword evidence="11 16" id="KW-0406">Ion transport</keyword>
<keyword evidence="4 16" id="KW-0109">Calcium transport</keyword>
<feature type="domain" description="MIR" evidence="17">
    <location>
        <begin position="493"/>
        <end position="547"/>
    </location>
</feature>
<dbReference type="GO" id="GO:0070679">
    <property type="term" value="F:inositol 1,4,5 trisphosphate binding"/>
    <property type="evidence" value="ECO:0007669"/>
    <property type="project" value="UniProtKB-UniRule"/>
</dbReference>
<gene>
    <name evidence="18" type="ORF">PVAND_014912</name>
</gene>
<comment type="subcellular location">
    <subcellularLocation>
        <location evidence="1 16">Endoplasmic reticulum membrane</location>
        <topology evidence="1 16">Multi-pass membrane protein</topology>
    </subcellularLocation>
</comment>
<dbReference type="FunFam" id="2.80.10.50:FF:000005">
    <property type="entry name" value="Inositol 1,4,5-trisphosphate receptor type 2"/>
    <property type="match status" value="1"/>
</dbReference>
<evidence type="ECO:0000256" key="7">
    <source>
        <dbReference type="ARBA" id="ARBA00022737"/>
    </source>
</evidence>
<dbReference type="FunFam" id="2.80.10.50:FF:000002">
    <property type="entry name" value="Inositol 1,4,5-trisphosphate receptor type 2"/>
    <property type="match status" value="1"/>
</dbReference>
<dbReference type="InterPro" id="IPR000699">
    <property type="entry name" value="RIH_dom"/>
</dbReference>
<evidence type="ECO:0000256" key="5">
    <source>
        <dbReference type="ARBA" id="ARBA00022673"/>
    </source>
</evidence>
<evidence type="ECO:0000256" key="9">
    <source>
        <dbReference type="ARBA" id="ARBA00022837"/>
    </source>
</evidence>
<dbReference type="InterPro" id="IPR036300">
    <property type="entry name" value="MIR_dom_sf"/>
</dbReference>
<dbReference type="FunFam" id="1.25.10.30:FF:000001">
    <property type="entry name" value="Inositol 1,4,5-trisphosphate receptor, type 2"/>
    <property type="match status" value="1"/>
</dbReference>
<dbReference type="Gene3D" id="2.80.10.50">
    <property type="match status" value="2"/>
</dbReference>
<dbReference type="SUPFAM" id="SSF100909">
    <property type="entry name" value="IP3 receptor type 1 binding core, domain 2"/>
    <property type="match status" value="1"/>
</dbReference>
<dbReference type="Gene3D" id="1.25.10.30">
    <property type="entry name" value="IP3 receptor type 1 binding core, RIH domain"/>
    <property type="match status" value="1"/>
</dbReference>
<evidence type="ECO:0000256" key="8">
    <source>
        <dbReference type="ARBA" id="ARBA00022824"/>
    </source>
</evidence>
<dbReference type="EMBL" id="JADBJN010000004">
    <property type="protein sequence ID" value="KAG5666905.1"/>
    <property type="molecule type" value="Genomic_DNA"/>
</dbReference>